<evidence type="ECO:0000256" key="4">
    <source>
        <dbReference type="ARBA" id="ARBA00023136"/>
    </source>
</evidence>
<accession>A0A0L8FU63</accession>
<keyword evidence="2 6" id="KW-0812">Transmembrane</keyword>
<dbReference type="GO" id="GO:0016020">
    <property type="term" value="C:membrane"/>
    <property type="evidence" value="ECO:0007669"/>
    <property type="project" value="UniProtKB-SubCell"/>
</dbReference>
<keyword evidence="3 6" id="KW-1133">Transmembrane helix</keyword>
<proteinExistence type="predicted"/>
<protein>
    <recommendedName>
        <fullName evidence="7">G-protein coupled receptors family 2 profile 2 domain-containing protein</fullName>
    </recommendedName>
</protein>
<evidence type="ECO:0000256" key="6">
    <source>
        <dbReference type="SAM" id="Phobius"/>
    </source>
</evidence>
<evidence type="ECO:0000256" key="5">
    <source>
        <dbReference type="SAM" id="MobiDB-lite"/>
    </source>
</evidence>
<dbReference type="InterPro" id="IPR017981">
    <property type="entry name" value="GPCR_2-like_7TM"/>
</dbReference>
<dbReference type="PANTHER" id="PTHR45692">
    <property type="entry name" value="G_PROTEIN_RECEP_F2_4 DOMAIN-CONTAINING PROTEIN"/>
    <property type="match status" value="1"/>
</dbReference>
<sequence length="131" mass="15515">MGIILIYNFILFSLIIWRLITMQNNKKFEHKSRKIRVFGIVGLFFLFGLSWGLPIFAIDEVAEVFTYLFTVLITFQGMFIFIFYCIYKKDTRQIICLHVCNRKKGVPRKVMKDKSSSTGNTGYDTREMDWE</sequence>
<feature type="transmembrane region" description="Helical" evidence="6">
    <location>
        <begin position="6"/>
        <end position="25"/>
    </location>
</feature>
<dbReference type="Pfam" id="PF00002">
    <property type="entry name" value="7tm_2"/>
    <property type="match status" value="1"/>
</dbReference>
<reference evidence="8" key="1">
    <citation type="submission" date="2015-07" db="EMBL/GenBank/DDBJ databases">
        <title>MeaNS - Measles Nucleotide Surveillance Program.</title>
        <authorList>
            <person name="Tran T."/>
            <person name="Druce J."/>
        </authorList>
    </citation>
    <scope>NUCLEOTIDE SEQUENCE</scope>
    <source>
        <strain evidence="8">UCB-OBI-ISO-001</strain>
        <tissue evidence="8">Gonad</tissue>
    </source>
</reference>
<dbReference type="EMBL" id="KQ426515">
    <property type="protein sequence ID" value="KOF68158.1"/>
    <property type="molecule type" value="Genomic_DNA"/>
</dbReference>
<evidence type="ECO:0000313" key="8">
    <source>
        <dbReference type="EMBL" id="KOF68158.1"/>
    </source>
</evidence>
<dbReference type="GO" id="GO:0004930">
    <property type="term" value="F:G protein-coupled receptor activity"/>
    <property type="evidence" value="ECO:0007669"/>
    <property type="project" value="InterPro"/>
</dbReference>
<dbReference type="InterPro" id="IPR000832">
    <property type="entry name" value="GPCR_2_secretin-like"/>
</dbReference>
<name>A0A0L8FU63_OCTBM</name>
<dbReference type="GO" id="GO:0007166">
    <property type="term" value="P:cell surface receptor signaling pathway"/>
    <property type="evidence" value="ECO:0007669"/>
    <property type="project" value="InterPro"/>
</dbReference>
<dbReference type="PROSITE" id="PS50261">
    <property type="entry name" value="G_PROTEIN_RECEP_F2_4"/>
    <property type="match status" value="1"/>
</dbReference>
<dbReference type="Gene3D" id="1.20.1070.10">
    <property type="entry name" value="Rhodopsin 7-helix transmembrane proteins"/>
    <property type="match status" value="1"/>
</dbReference>
<dbReference type="PANTHER" id="PTHR45692:SF1">
    <property type="entry name" value="G-PROTEIN COUPLED RECEPTORS FAMILY 2 PROFILE 2 DOMAIN-CONTAINING PROTEIN"/>
    <property type="match status" value="1"/>
</dbReference>
<organism evidence="8">
    <name type="scientific">Octopus bimaculoides</name>
    <name type="common">California two-spotted octopus</name>
    <dbReference type="NCBI Taxonomy" id="37653"/>
    <lineage>
        <taxon>Eukaryota</taxon>
        <taxon>Metazoa</taxon>
        <taxon>Spiralia</taxon>
        <taxon>Lophotrochozoa</taxon>
        <taxon>Mollusca</taxon>
        <taxon>Cephalopoda</taxon>
        <taxon>Coleoidea</taxon>
        <taxon>Octopodiformes</taxon>
        <taxon>Octopoda</taxon>
        <taxon>Incirrata</taxon>
        <taxon>Octopodidae</taxon>
        <taxon>Octopus</taxon>
    </lineage>
</organism>
<dbReference type="AlphaFoldDB" id="A0A0L8FU63"/>
<feature type="transmembrane region" description="Helical" evidence="6">
    <location>
        <begin position="64"/>
        <end position="87"/>
    </location>
</feature>
<evidence type="ECO:0000256" key="1">
    <source>
        <dbReference type="ARBA" id="ARBA00004141"/>
    </source>
</evidence>
<keyword evidence="4 6" id="KW-0472">Membrane</keyword>
<evidence type="ECO:0000256" key="3">
    <source>
        <dbReference type="ARBA" id="ARBA00022989"/>
    </source>
</evidence>
<feature type="transmembrane region" description="Helical" evidence="6">
    <location>
        <begin position="37"/>
        <end position="58"/>
    </location>
</feature>
<feature type="domain" description="G-protein coupled receptors family 2 profile 2" evidence="7">
    <location>
        <begin position="1"/>
        <end position="88"/>
    </location>
</feature>
<evidence type="ECO:0000259" key="7">
    <source>
        <dbReference type="PROSITE" id="PS50261"/>
    </source>
</evidence>
<evidence type="ECO:0000256" key="2">
    <source>
        <dbReference type="ARBA" id="ARBA00022692"/>
    </source>
</evidence>
<dbReference type="OrthoDB" id="10037534at2759"/>
<gene>
    <name evidence="8" type="ORF">OCBIM_22007980mg</name>
</gene>
<feature type="region of interest" description="Disordered" evidence="5">
    <location>
        <begin position="110"/>
        <end position="131"/>
    </location>
</feature>
<comment type="subcellular location">
    <subcellularLocation>
        <location evidence="1">Membrane</location>
        <topology evidence="1">Multi-pass membrane protein</topology>
    </subcellularLocation>
</comment>